<dbReference type="SUPFAM" id="SSF53098">
    <property type="entry name" value="Ribonuclease H-like"/>
    <property type="match status" value="1"/>
</dbReference>
<dbReference type="PANTHER" id="PTHR28083:SF1">
    <property type="entry name" value="GOOD FOR FULL DBP5 ACTIVITY PROTEIN 2"/>
    <property type="match status" value="1"/>
</dbReference>
<gene>
    <name evidence="3" type="ORF">BT96DRAFT_912248</name>
</gene>
<keyword evidence="4" id="KW-1185">Reference proteome</keyword>
<feature type="domain" description="Gfd2/YDR514C-like C-terminal" evidence="2">
    <location>
        <begin position="158"/>
        <end position="363"/>
    </location>
</feature>
<protein>
    <recommendedName>
        <fullName evidence="2">Gfd2/YDR514C-like C-terminal domain-containing protein</fullName>
    </recommendedName>
</protein>
<dbReference type="InterPro" id="IPR040151">
    <property type="entry name" value="Gfd2/YDR514C-like"/>
</dbReference>
<evidence type="ECO:0000259" key="2">
    <source>
        <dbReference type="Pfam" id="PF21762"/>
    </source>
</evidence>
<sequence>MSEFQLVDPRGWEYDLHSVYSAYIGYFQTHNIPWYDKSWGHLFSTFENFLALDNGWPVIIVTDARTGRAHIVTRLNSIGAFLKMIKTRFGETLPQASNMVQVEPFETTKRHLRHVSDLATYRKLHNTLPAAVLVAQKLRVRNGEPDSIHDLWDKQDKTFLAIDLEWSERNEKSCLEWGYAAVRCGPLRSLGVWPPVPDENYRKGHYIVQEYVDKVVNKYCPTYPWHYSFGESQVISKSRLPELIQAVISSLASPDSETMANNLVLVTHGAGGDLARLEEMKIKLPHNMLIVDTAVFERNLYKQGSRPYMVDPKTNTERQSGSTLSLENLLRSFAMTSHKDSIVLPNIKFHNSGNDAFMCLFALQMLIDPRGVKVPTPKHASRNVNMGAMTMPMMRAPIPPALMIPQTFYTGYATVGGLPTPNGQRMSMYDLSSEFGQMRMGNGESPKQPSRSASKSPGPRLTPGGGSTRNLRRLSGFRFGDE</sequence>
<reference evidence="3" key="1">
    <citation type="journal article" date="2019" name="Environ. Microbiol.">
        <title>Fungal ecological strategies reflected in gene transcription - a case study of two litter decomposers.</title>
        <authorList>
            <person name="Barbi F."/>
            <person name="Kohler A."/>
            <person name="Barry K."/>
            <person name="Baskaran P."/>
            <person name="Daum C."/>
            <person name="Fauchery L."/>
            <person name="Ihrmark K."/>
            <person name="Kuo A."/>
            <person name="LaButti K."/>
            <person name="Lipzen A."/>
            <person name="Morin E."/>
            <person name="Grigoriev I.V."/>
            <person name="Henrissat B."/>
            <person name="Lindahl B."/>
            <person name="Martin F."/>
        </authorList>
    </citation>
    <scope>NUCLEOTIDE SEQUENCE</scope>
    <source>
        <strain evidence="3">JB14</strain>
    </source>
</reference>
<evidence type="ECO:0000313" key="3">
    <source>
        <dbReference type="EMBL" id="KAE9410794.1"/>
    </source>
</evidence>
<name>A0A6A4ISA2_9AGAR</name>
<dbReference type="Pfam" id="PF21762">
    <property type="entry name" value="DEDDh_C"/>
    <property type="match status" value="1"/>
</dbReference>
<feature type="compositionally biased region" description="Polar residues" evidence="1">
    <location>
        <begin position="445"/>
        <end position="455"/>
    </location>
</feature>
<dbReference type="GO" id="GO:0005634">
    <property type="term" value="C:nucleus"/>
    <property type="evidence" value="ECO:0007669"/>
    <property type="project" value="TreeGrafter"/>
</dbReference>
<dbReference type="PANTHER" id="PTHR28083">
    <property type="entry name" value="GOOD FOR FULL DBP5 ACTIVITY PROTEIN 2"/>
    <property type="match status" value="1"/>
</dbReference>
<dbReference type="Proteomes" id="UP000799118">
    <property type="component" value="Unassembled WGS sequence"/>
</dbReference>
<feature type="region of interest" description="Disordered" evidence="1">
    <location>
        <begin position="436"/>
        <end position="482"/>
    </location>
</feature>
<dbReference type="EMBL" id="ML769384">
    <property type="protein sequence ID" value="KAE9410794.1"/>
    <property type="molecule type" value="Genomic_DNA"/>
</dbReference>
<dbReference type="OrthoDB" id="5953249at2759"/>
<proteinExistence type="predicted"/>
<organism evidence="3 4">
    <name type="scientific">Gymnopus androsaceus JB14</name>
    <dbReference type="NCBI Taxonomy" id="1447944"/>
    <lineage>
        <taxon>Eukaryota</taxon>
        <taxon>Fungi</taxon>
        <taxon>Dikarya</taxon>
        <taxon>Basidiomycota</taxon>
        <taxon>Agaricomycotina</taxon>
        <taxon>Agaricomycetes</taxon>
        <taxon>Agaricomycetidae</taxon>
        <taxon>Agaricales</taxon>
        <taxon>Marasmiineae</taxon>
        <taxon>Omphalotaceae</taxon>
        <taxon>Gymnopus</taxon>
    </lineage>
</organism>
<dbReference type="InterPro" id="IPR012337">
    <property type="entry name" value="RNaseH-like_sf"/>
</dbReference>
<accession>A0A6A4ISA2</accession>
<dbReference type="AlphaFoldDB" id="A0A6A4ISA2"/>
<evidence type="ECO:0000256" key="1">
    <source>
        <dbReference type="SAM" id="MobiDB-lite"/>
    </source>
</evidence>
<evidence type="ECO:0000313" key="4">
    <source>
        <dbReference type="Proteomes" id="UP000799118"/>
    </source>
</evidence>
<dbReference type="InterPro" id="IPR048519">
    <property type="entry name" value="Gfd2/YDR514C-like_C"/>
</dbReference>